<dbReference type="PROSITE" id="PS51898">
    <property type="entry name" value="TYR_RECOMBINASE"/>
    <property type="match status" value="1"/>
</dbReference>
<dbReference type="InterPro" id="IPR010998">
    <property type="entry name" value="Integrase_recombinase_N"/>
</dbReference>
<organism evidence="5 6">
    <name type="scientific">Bacteroides uniformis</name>
    <dbReference type="NCBI Taxonomy" id="820"/>
    <lineage>
        <taxon>Bacteria</taxon>
        <taxon>Pseudomonadati</taxon>
        <taxon>Bacteroidota</taxon>
        <taxon>Bacteroidia</taxon>
        <taxon>Bacteroidales</taxon>
        <taxon>Bacteroidaceae</taxon>
        <taxon>Bacteroides</taxon>
    </lineage>
</organism>
<dbReference type="InterPro" id="IPR013762">
    <property type="entry name" value="Integrase-like_cat_sf"/>
</dbReference>
<evidence type="ECO:0000259" key="4">
    <source>
        <dbReference type="PROSITE" id="PS51898"/>
    </source>
</evidence>
<gene>
    <name evidence="5" type="primary">xerC_4</name>
    <name evidence="5" type="ORF">ERS417307_02773</name>
</gene>
<evidence type="ECO:0000313" key="5">
    <source>
        <dbReference type="EMBL" id="CUO94175.1"/>
    </source>
</evidence>
<dbReference type="SUPFAM" id="SSF56349">
    <property type="entry name" value="DNA breaking-rejoining enzymes"/>
    <property type="match status" value="1"/>
</dbReference>
<dbReference type="EMBL" id="CYZF01000008">
    <property type="protein sequence ID" value="CUO94175.1"/>
    <property type="molecule type" value="Genomic_DNA"/>
</dbReference>
<dbReference type="GO" id="GO:0015074">
    <property type="term" value="P:DNA integration"/>
    <property type="evidence" value="ECO:0007669"/>
    <property type="project" value="InterPro"/>
</dbReference>
<dbReference type="Pfam" id="PF00589">
    <property type="entry name" value="Phage_integrase"/>
    <property type="match status" value="1"/>
</dbReference>
<dbReference type="InterPro" id="IPR050090">
    <property type="entry name" value="Tyrosine_recombinase_XerCD"/>
</dbReference>
<dbReference type="GO" id="GO:0003677">
    <property type="term" value="F:DNA binding"/>
    <property type="evidence" value="ECO:0007669"/>
    <property type="project" value="UniProtKB-KW"/>
</dbReference>
<dbReference type="AlphaFoldDB" id="A0A174JAE8"/>
<dbReference type="GO" id="GO:0006310">
    <property type="term" value="P:DNA recombination"/>
    <property type="evidence" value="ECO:0007669"/>
    <property type="project" value="UniProtKB-KW"/>
</dbReference>
<keyword evidence="2" id="KW-0238">DNA-binding</keyword>
<dbReference type="Gene3D" id="1.10.150.130">
    <property type="match status" value="1"/>
</dbReference>
<evidence type="ECO:0000256" key="3">
    <source>
        <dbReference type="ARBA" id="ARBA00023172"/>
    </source>
</evidence>
<feature type="domain" description="Tyr recombinase" evidence="4">
    <location>
        <begin position="214"/>
        <end position="387"/>
    </location>
</feature>
<sequence length="403" mass="46880">MRSTYKQLYYINRSKVKSDGTTSIMCRITIDGKAVVLSTGLYCQPEEWNSKKGEVKNNRLNGMLDEHKKCVDETYAELLKVNGVISAELLKTAMTGAADIPKYILQAGEVERENLKIRSIQIDSTSSYRQSKMYHYYLGEYIRSLGKEDMLFTDITEEFGTNFILYLKTNYPHKPSYRNHCLCWLKRLVYLAVDKGILRYNPLDDIKYEKKAPAKLMYISKNQLQEIMSHPKQDPLQELARRTFIFSCFCGLAYVDVRNLYPHHIGTTAEGRKYIRTYRKKTSVESFIPLHPVAEQIISLYNTTDDSKPIFPLPIRDMIWFEIHELGFSHQFKHNLSYHQSRHTFGTLMVSAGVPMESISKMMGHTNIRTTQGYAKVTDDKISEDMDRLMEKRNLINEIKTYT</sequence>
<dbReference type="InterPro" id="IPR025269">
    <property type="entry name" value="SAM-like_dom"/>
</dbReference>
<dbReference type="InterPro" id="IPR035386">
    <property type="entry name" value="Arm-DNA-bind_5"/>
</dbReference>
<dbReference type="Pfam" id="PF17293">
    <property type="entry name" value="Arm-DNA-bind_5"/>
    <property type="match status" value="1"/>
</dbReference>
<dbReference type="InterPro" id="IPR002104">
    <property type="entry name" value="Integrase_catalytic"/>
</dbReference>
<reference evidence="5 6" key="1">
    <citation type="submission" date="2015-09" db="EMBL/GenBank/DDBJ databases">
        <authorList>
            <consortium name="Pathogen Informatics"/>
        </authorList>
    </citation>
    <scope>NUCLEOTIDE SEQUENCE [LARGE SCALE GENOMIC DNA]</scope>
    <source>
        <strain evidence="5 6">2789STDY5608791</strain>
    </source>
</reference>
<accession>A0A174JAE8</accession>
<dbReference type="Gene3D" id="1.10.443.10">
    <property type="entry name" value="Intergrase catalytic core"/>
    <property type="match status" value="1"/>
</dbReference>
<comment type="similarity">
    <text evidence="1">Belongs to the 'phage' integrase family.</text>
</comment>
<keyword evidence="3" id="KW-0233">DNA recombination</keyword>
<dbReference type="CDD" id="cd01185">
    <property type="entry name" value="INTN1_C_like"/>
    <property type="match status" value="1"/>
</dbReference>
<dbReference type="Pfam" id="PF13102">
    <property type="entry name" value="Phage_int_SAM_5"/>
    <property type="match status" value="1"/>
</dbReference>
<evidence type="ECO:0000313" key="6">
    <source>
        <dbReference type="Proteomes" id="UP000095419"/>
    </source>
</evidence>
<dbReference type="InterPro" id="IPR011010">
    <property type="entry name" value="DNA_brk_join_enz"/>
</dbReference>
<evidence type="ECO:0000256" key="1">
    <source>
        <dbReference type="ARBA" id="ARBA00008857"/>
    </source>
</evidence>
<dbReference type="PANTHER" id="PTHR30349:SF64">
    <property type="entry name" value="PROPHAGE INTEGRASE INTD-RELATED"/>
    <property type="match status" value="1"/>
</dbReference>
<protein>
    <submittedName>
        <fullName evidence="5">Integrase</fullName>
    </submittedName>
</protein>
<dbReference type="Proteomes" id="UP000095419">
    <property type="component" value="Unassembled WGS sequence"/>
</dbReference>
<name>A0A174JAE8_BACUN</name>
<dbReference type="PANTHER" id="PTHR30349">
    <property type="entry name" value="PHAGE INTEGRASE-RELATED"/>
    <property type="match status" value="1"/>
</dbReference>
<evidence type="ECO:0000256" key="2">
    <source>
        <dbReference type="ARBA" id="ARBA00023125"/>
    </source>
</evidence>
<proteinExistence type="inferred from homology"/>
<dbReference type="RefSeq" id="WP_057088934.1">
    <property type="nucleotide sequence ID" value="NZ_CYZF01000008.1"/>
</dbReference>